<dbReference type="InterPro" id="IPR009078">
    <property type="entry name" value="Ferritin-like_SF"/>
</dbReference>
<dbReference type="InterPro" id="IPR012347">
    <property type="entry name" value="Ferritin-like"/>
</dbReference>
<dbReference type="Pfam" id="PF13668">
    <property type="entry name" value="Ferritin_2"/>
    <property type="match status" value="1"/>
</dbReference>
<gene>
    <name evidence="1" type="ORF">ABR75_00460</name>
</gene>
<dbReference type="EMBL" id="LIBJ01000110">
    <property type="protein sequence ID" value="KRO48209.1"/>
    <property type="molecule type" value="Genomic_DNA"/>
</dbReference>
<evidence type="ECO:0008006" key="3">
    <source>
        <dbReference type="Google" id="ProtNLM"/>
    </source>
</evidence>
<dbReference type="Gene3D" id="1.20.1260.10">
    <property type="match status" value="1"/>
</dbReference>
<sequence length="270" mass="27859">MNDLENLTRRELLKMSGLSIAGITFLAACGAQSGVTASPNIASAGTVPPTTALGEVVVSDTVLLRTAASLEYSAIDAYTTMLDGGLLTGDFASLKDAIKRFRDDHNGHADAINTLVVSYGGKAHKCANTRVNNIYVDPALKLITADGNADAARDAVTLAHALENLATQTYQGIVALLAEPSLRGSAMRVGQDEARHAVVLAQVLNPGYMAIGPSTDEVTGKAKVASVPSAFGSLSSIQISLGAPNSEGAKTSLSLETPSLNGLVYDEISC</sequence>
<comment type="caution">
    <text evidence="1">The sequence shown here is derived from an EMBL/GenBank/DDBJ whole genome shotgun (WGS) entry which is preliminary data.</text>
</comment>
<evidence type="ECO:0000313" key="2">
    <source>
        <dbReference type="Proteomes" id="UP000051017"/>
    </source>
</evidence>
<dbReference type="AlphaFoldDB" id="A0A0R2QD03"/>
<dbReference type="SUPFAM" id="SSF47240">
    <property type="entry name" value="Ferritin-like"/>
    <property type="match status" value="1"/>
</dbReference>
<dbReference type="PROSITE" id="PS51318">
    <property type="entry name" value="TAT"/>
    <property type="match status" value="1"/>
</dbReference>
<accession>A0A0R2QD03</accession>
<name>A0A0R2QD03_9ACTN</name>
<organism evidence="1 2">
    <name type="scientific">Acidimicrobiia bacterium BACL6 MAG-120924-bin43</name>
    <dbReference type="NCBI Taxonomy" id="1655583"/>
    <lineage>
        <taxon>Bacteria</taxon>
        <taxon>Bacillati</taxon>
        <taxon>Actinomycetota</taxon>
        <taxon>Acidimicrobiia</taxon>
        <taxon>acIV cluster</taxon>
    </lineage>
</organism>
<dbReference type="CDD" id="cd00657">
    <property type="entry name" value="Ferritin_like"/>
    <property type="match status" value="1"/>
</dbReference>
<proteinExistence type="predicted"/>
<dbReference type="InterPro" id="IPR006311">
    <property type="entry name" value="TAT_signal"/>
</dbReference>
<reference evidence="1 2" key="1">
    <citation type="submission" date="2015-10" db="EMBL/GenBank/DDBJ databases">
        <title>Metagenome-Assembled Genomes uncover a global brackish microbiome.</title>
        <authorList>
            <person name="Hugerth L.W."/>
            <person name="Larsson J."/>
            <person name="Alneberg J."/>
            <person name="Lindh M.V."/>
            <person name="Legrand C."/>
            <person name="Pinhassi J."/>
            <person name="Andersson A.F."/>
        </authorList>
    </citation>
    <scope>NUCLEOTIDE SEQUENCE [LARGE SCALE GENOMIC DNA]</scope>
    <source>
        <strain evidence="1">BACL6 MAG-120924-bin43</strain>
    </source>
</reference>
<dbReference type="Proteomes" id="UP000051017">
    <property type="component" value="Unassembled WGS sequence"/>
</dbReference>
<protein>
    <recommendedName>
        <fullName evidence="3">Ferritin-like domain-containing protein</fullName>
    </recommendedName>
</protein>
<evidence type="ECO:0000313" key="1">
    <source>
        <dbReference type="EMBL" id="KRO48209.1"/>
    </source>
</evidence>